<dbReference type="EMBL" id="JAKOGI010000305">
    <property type="protein sequence ID" value="KAJ8437341.1"/>
    <property type="molecule type" value="Genomic_DNA"/>
</dbReference>
<sequence>MALEQRIDGVDDRIDKLGQKLEALQKGTNDDISELTKKWNARTHVPKRTEHEDIGHKPNGSRDDEYCRDESNGPQPYNRRGRYQDRHYRQHSLRRDQGYPRNQMHDDPYDYLPALPSAVDDVEAILEDEIVSTGIGGFKRSLVHRKGHPQSHKFMRRICVA</sequence>
<name>A0A9Q1QDB9_9CARY</name>
<evidence type="ECO:0000256" key="1">
    <source>
        <dbReference type="SAM" id="MobiDB-lite"/>
    </source>
</evidence>
<dbReference type="AlphaFoldDB" id="A0A9Q1QDB9"/>
<gene>
    <name evidence="2" type="ORF">Cgig2_009681</name>
</gene>
<proteinExistence type="predicted"/>
<organism evidence="2 3">
    <name type="scientific">Carnegiea gigantea</name>
    <dbReference type="NCBI Taxonomy" id="171969"/>
    <lineage>
        <taxon>Eukaryota</taxon>
        <taxon>Viridiplantae</taxon>
        <taxon>Streptophyta</taxon>
        <taxon>Embryophyta</taxon>
        <taxon>Tracheophyta</taxon>
        <taxon>Spermatophyta</taxon>
        <taxon>Magnoliopsida</taxon>
        <taxon>eudicotyledons</taxon>
        <taxon>Gunneridae</taxon>
        <taxon>Pentapetalae</taxon>
        <taxon>Caryophyllales</taxon>
        <taxon>Cactineae</taxon>
        <taxon>Cactaceae</taxon>
        <taxon>Cactoideae</taxon>
        <taxon>Echinocereeae</taxon>
        <taxon>Carnegiea</taxon>
    </lineage>
</organism>
<evidence type="ECO:0000313" key="3">
    <source>
        <dbReference type="Proteomes" id="UP001153076"/>
    </source>
</evidence>
<comment type="caution">
    <text evidence="2">The sequence shown here is derived from an EMBL/GenBank/DDBJ whole genome shotgun (WGS) entry which is preliminary data.</text>
</comment>
<dbReference type="Proteomes" id="UP001153076">
    <property type="component" value="Unassembled WGS sequence"/>
</dbReference>
<evidence type="ECO:0000313" key="2">
    <source>
        <dbReference type="EMBL" id="KAJ8437341.1"/>
    </source>
</evidence>
<accession>A0A9Q1QDB9</accession>
<protein>
    <submittedName>
        <fullName evidence="2">Uncharacterized protein</fullName>
    </submittedName>
</protein>
<feature type="compositionally biased region" description="Basic and acidic residues" evidence="1">
    <location>
        <begin position="82"/>
        <end position="107"/>
    </location>
</feature>
<feature type="compositionally biased region" description="Basic and acidic residues" evidence="1">
    <location>
        <begin position="47"/>
        <end position="71"/>
    </location>
</feature>
<feature type="region of interest" description="Disordered" evidence="1">
    <location>
        <begin position="24"/>
        <end position="107"/>
    </location>
</feature>
<keyword evidence="3" id="KW-1185">Reference proteome</keyword>
<reference evidence="2" key="1">
    <citation type="submission" date="2022-04" db="EMBL/GenBank/DDBJ databases">
        <title>Carnegiea gigantea Genome sequencing and assembly v2.</title>
        <authorList>
            <person name="Copetti D."/>
            <person name="Sanderson M.J."/>
            <person name="Burquez A."/>
            <person name="Wojciechowski M.F."/>
        </authorList>
    </citation>
    <scope>NUCLEOTIDE SEQUENCE</scope>
    <source>
        <strain evidence="2">SGP5-SGP5p</strain>
        <tissue evidence="2">Aerial part</tissue>
    </source>
</reference>